<dbReference type="SUPFAM" id="SSF52540">
    <property type="entry name" value="P-loop containing nucleoside triphosphate hydrolases"/>
    <property type="match status" value="1"/>
</dbReference>
<proteinExistence type="predicted"/>
<name>A0A6A5XP65_9PLEO</name>
<dbReference type="EMBL" id="ML978070">
    <property type="protein sequence ID" value="KAF2014520.1"/>
    <property type="molecule type" value="Genomic_DNA"/>
</dbReference>
<dbReference type="InterPro" id="IPR036770">
    <property type="entry name" value="Ankyrin_rpt-contain_sf"/>
</dbReference>
<dbReference type="PROSITE" id="PS50297">
    <property type="entry name" value="ANK_REP_REGION"/>
    <property type="match status" value="1"/>
</dbReference>
<dbReference type="PANTHER" id="PTHR10039:SF5">
    <property type="entry name" value="NACHT DOMAIN-CONTAINING PROTEIN"/>
    <property type="match status" value="1"/>
</dbReference>
<dbReference type="SUPFAM" id="SSF48403">
    <property type="entry name" value="Ankyrin repeat"/>
    <property type="match status" value="1"/>
</dbReference>
<dbReference type="PROSITE" id="PS50088">
    <property type="entry name" value="ANK_REPEAT"/>
    <property type="match status" value="1"/>
</dbReference>
<dbReference type="PANTHER" id="PTHR10039">
    <property type="entry name" value="AMELOGENIN"/>
    <property type="match status" value="1"/>
</dbReference>
<dbReference type="GeneID" id="54281854"/>
<evidence type="ECO:0000313" key="5">
    <source>
        <dbReference type="EMBL" id="KAF2014520.1"/>
    </source>
</evidence>
<dbReference type="InterPro" id="IPR002110">
    <property type="entry name" value="Ankyrin_rpt"/>
</dbReference>
<evidence type="ECO:0000256" key="3">
    <source>
        <dbReference type="SAM" id="MobiDB-lite"/>
    </source>
</evidence>
<dbReference type="OrthoDB" id="1577640at2759"/>
<feature type="repeat" description="ANK" evidence="2">
    <location>
        <begin position="1326"/>
        <end position="1353"/>
    </location>
</feature>
<dbReference type="InterPro" id="IPR056884">
    <property type="entry name" value="NPHP3-like_N"/>
</dbReference>
<feature type="region of interest" description="Disordered" evidence="3">
    <location>
        <begin position="1297"/>
        <end position="1316"/>
    </location>
</feature>
<evidence type="ECO:0000259" key="4">
    <source>
        <dbReference type="Pfam" id="PF24883"/>
    </source>
</evidence>
<accession>A0A6A5XP65</accession>
<organism evidence="5 6">
    <name type="scientific">Aaosphaeria arxii CBS 175.79</name>
    <dbReference type="NCBI Taxonomy" id="1450172"/>
    <lineage>
        <taxon>Eukaryota</taxon>
        <taxon>Fungi</taxon>
        <taxon>Dikarya</taxon>
        <taxon>Ascomycota</taxon>
        <taxon>Pezizomycotina</taxon>
        <taxon>Dothideomycetes</taxon>
        <taxon>Pleosporomycetidae</taxon>
        <taxon>Pleosporales</taxon>
        <taxon>Pleosporales incertae sedis</taxon>
        <taxon>Aaosphaeria</taxon>
    </lineage>
</organism>
<protein>
    <recommendedName>
        <fullName evidence="4">Nephrocystin 3-like N-terminal domain-containing protein</fullName>
    </recommendedName>
</protein>
<keyword evidence="1" id="KW-0677">Repeat</keyword>
<dbReference type="SUPFAM" id="SSF53474">
    <property type="entry name" value="alpha/beta-Hydrolases"/>
    <property type="match status" value="2"/>
</dbReference>
<dbReference type="Gene3D" id="3.40.50.300">
    <property type="entry name" value="P-loop containing nucleotide triphosphate hydrolases"/>
    <property type="match status" value="1"/>
</dbReference>
<keyword evidence="6" id="KW-1185">Reference proteome</keyword>
<dbReference type="InterPro" id="IPR029058">
    <property type="entry name" value="AB_hydrolase_fold"/>
</dbReference>
<dbReference type="RefSeq" id="XP_033382859.1">
    <property type="nucleotide sequence ID" value="XM_033524457.1"/>
</dbReference>
<evidence type="ECO:0000256" key="2">
    <source>
        <dbReference type="PROSITE-ProRule" id="PRU00023"/>
    </source>
</evidence>
<dbReference type="InterPro" id="IPR027417">
    <property type="entry name" value="P-loop_NTPase"/>
</dbReference>
<reference evidence="5" key="1">
    <citation type="journal article" date="2020" name="Stud. Mycol.">
        <title>101 Dothideomycetes genomes: a test case for predicting lifestyles and emergence of pathogens.</title>
        <authorList>
            <person name="Haridas S."/>
            <person name="Albert R."/>
            <person name="Binder M."/>
            <person name="Bloem J."/>
            <person name="Labutti K."/>
            <person name="Salamov A."/>
            <person name="Andreopoulos B."/>
            <person name="Baker S."/>
            <person name="Barry K."/>
            <person name="Bills G."/>
            <person name="Bluhm B."/>
            <person name="Cannon C."/>
            <person name="Castanera R."/>
            <person name="Culley D."/>
            <person name="Daum C."/>
            <person name="Ezra D."/>
            <person name="Gonzalez J."/>
            <person name="Henrissat B."/>
            <person name="Kuo A."/>
            <person name="Liang C."/>
            <person name="Lipzen A."/>
            <person name="Lutzoni F."/>
            <person name="Magnuson J."/>
            <person name="Mondo S."/>
            <person name="Nolan M."/>
            <person name="Ohm R."/>
            <person name="Pangilinan J."/>
            <person name="Park H.-J."/>
            <person name="Ramirez L."/>
            <person name="Alfaro M."/>
            <person name="Sun H."/>
            <person name="Tritt A."/>
            <person name="Yoshinaga Y."/>
            <person name="Zwiers L.-H."/>
            <person name="Turgeon B."/>
            <person name="Goodwin S."/>
            <person name="Spatafora J."/>
            <person name="Crous P."/>
            <person name="Grigoriev I."/>
        </authorList>
    </citation>
    <scope>NUCLEOTIDE SEQUENCE</scope>
    <source>
        <strain evidence="5">CBS 175.79</strain>
    </source>
</reference>
<dbReference type="Pfam" id="PF24883">
    <property type="entry name" value="NPHP3_N"/>
    <property type="match status" value="1"/>
</dbReference>
<evidence type="ECO:0000256" key="1">
    <source>
        <dbReference type="ARBA" id="ARBA00022737"/>
    </source>
</evidence>
<evidence type="ECO:0000313" key="6">
    <source>
        <dbReference type="Proteomes" id="UP000799778"/>
    </source>
</evidence>
<sequence length="1353" mass="153001">MVRPVTDDDIGLKVLRKTPGDTVDIVAIHGIGAHPDDTWCKNVPTAEGPRWVNWLSDEAMLPAVAPHARIMRYGYESRWFGEGALRQNASTVAQRLLLALGLKREENPKRPLIFIAHCFGGLVVLKALVEARHHEIDWPDVFASTTGLIFLGTPFRGTDEMSQTEMLEAARREYEEDDIQPEILRILEPGNEILQDVVESFGKTRRLEKKALVACFYELKPCNVGKIVGNQKRTQFVVNKSSGCLDISEGMEHVSLSRTHFDMNKFGKSSEEDFQMMAAVVKKMVKASNGPMLARSITSEPIGVKHPDSVSSCNKAMTASSWRNFRLRGIPMEFQRKVDVCDFIKNILSMERDASLVVHSLAVNPIDGHTKVATLSFDTLPASLSNDNKNEWVFGMPENASFNGEILNHKGRLVFDTHFSGFTPLHDAEDDCYVDVIAISGPGDAFDSFQETDGPFMWLRDALPLDLPKARIFIYGYNIRDGQSDSFTTLATLGREFEIEIQNVRRTRQSRPIVFIGHGVGGLLIKEAVVQDKKNIEGNSTAILDVTNGFLFFGVPHLGLAAGSFAKLLPNHSQLYTEGLKWKSVLLQQLESDFKAALGPMAPEIISYLEIERSSMKNKRTDGVLELSELSRSLDVIVNHLSATCGSHLQYPVDQNHSELVKFSSEFDILYSHVKLGLLPMALKRLDHDIRSRGPRDPPSPPLSQENIDCLRSLSFQEQDSRFNKIHVTKGTCSWFLDDLQTRKWINNSRGLFWVKGNPGAGKSALMKSAFAQMNQMNQMKTDELLLRFFIHGRGTFLQKSPLGTFRALLNSMLSHFPEYLSELTEQFEDREKRVGSYHEKRWDWDEKELRELMSKVLVQGTHHRSIIIFVDALDEYGEDLAKEMVRYFKDLMKDVEREKAQVKICFSSRHYPILGHDEIPAVLVENRNEKDIKLVTKDFLKDIKPVAKREQFEKEILRKAQGSFQWAVLVATIVREESIIGTKADRIAGKLASIPKDLDGLYTEILRNATDSERDQMIKLSQWILFSERPLSALELRDALATDQDMAYSGITELKEHEVWVKDLSQFETRIKHISRGLVEFQTPDVWEQYDPDENTHYREAQFIHQSVADFILNNVLNDTKRRHGSSYSEIGIGHYQISRSCLRYLAIEDVLQGHQLSRGTLSVRFPLAPYAVRFLFKHIQTVEQERIPQLDLLSLIQWAPQSEPLQRLAHVWKVLDPNSAYAPIGWPFVKATSLHVSVAFGSKSALMACLQEDDGGINSRDSEGNTPLLLAMREHHQDLALALLDWSVETQNLPENSLAQNTSTQNWSAPKTRKAADINAENKDGETPLTIAVTGNAEQVFLRLIELGADL</sequence>
<gene>
    <name evidence="5" type="ORF">BU24DRAFT_371229</name>
</gene>
<dbReference type="Gene3D" id="3.40.50.1820">
    <property type="entry name" value="alpha/beta hydrolase"/>
    <property type="match status" value="2"/>
</dbReference>
<feature type="non-terminal residue" evidence="5">
    <location>
        <position position="1353"/>
    </location>
</feature>
<dbReference type="Proteomes" id="UP000799778">
    <property type="component" value="Unassembled WGS sequence"/>
</dbReference>
<keyword evidence="2" id="KW-0040">ANK repeat</keyword>
<dbReference type="Gene3D" id="1.25.40.20">
    <property type="entry name" value="Ankyrin repeat-containing domain"/>
    <property type="match status" value="1"/>
</dbReference>
<feature type="compositionally biased region" description="Polar residues" evidence="3">
    <location>
        <begin position="1297"/>
        <end position="1311"/>
    </location>
</feature>
<feature type="domain" description="Nephrocystin 3-like N-terminal" evidence="4">
    <location>
        <begin position="731"/>
        <end position="910"/>
    </location>
</feature>